<sequence>MVWGTSLPPQPVILKPRPLQRNAGCILLVPLLPYRKTIAPLPTEIWTEIFVNVYYSDDNVDPTPTVRRCAELYRRDLLLICKALTNVILPVYYSRVWIRSLWQLERFTARLHAAENQWDSLRRIAYSVPGRWVQDLDLSGLDCRRIGLAVDELLTKLFPLLPFMAVFVLNTTMTLSRRALASLTFRDGNENLKSLKGIQAPITCPTNQASYPALALDSDPLVQLIRNSSHLEEIEIHGPGFDSLEVDFAFQLMGETPPVEPEEEPLPQIGNLLKLDNLRSLSMFSTHASPLMFALLSSELPSLQRLAVTPYDDIPYPASLVSKFIEIHGSTLRSLHFYTPKDTWPTVSHPSPSDVLLTCPNLTHLSLEFPLPDLKIPQGNTHPLQILSIPRPNQRCYQSVNALVSSLRSLRVVRTRDVRWLRRGITSQAMETGTQGEMRDWRRKFASRGVSLLDTDMNP</sequence>
<keyword evidence="2" id="KW-1185">Reference proteome</keyword>
<accession>A0A9P6HGA4</accession>
<dbReference type="EMBL" id="WIUZ02000005">
    <property type="protein sequence ID" value="KAF9786686.1"/>
    <property type="molecule type" value="Genomic_DNA"/>
</dbReference>
<gene>
    <name evidence="1" type="ORF">BJ322DRAFT_665734</name>
</gene>
<comment type="caution">
    <text evidence="1">The sequence shown here is derived from an EMBL/GenBank/DDBJ whole genome shotgun (WGS) entry which is preliminary data.</text>
</comment>
<dbReference type="Proteomes" id="UP000736335">
    <property type="component" value="Unassembled WGS sequence"/>
</dbReference>
<evidence type="ECO:0000313" key="2">
    <source>
        <dbReference type="Proteomes" id="UP000736335"/>
    </source>
</evidence>
<reference evidence="1" key="2">
    <citation type="submission" date="2020-11" db="EMBL/GenBank/DDBJ databases">
        <authorList>
            <consortium name="DOE Joint Genome Institute"/>
            <person name="Kuo A."/>
            <person name="Miyauchi S."/>
            <person name="Kiss E."/>
            <person name="Drula E."/>
            <person name="Kohler A."/>
            <person name="Sanchez-Garcia M."/>
            <person name="Andreopoulos B."/>
            <person name="Barry K.W."/>
            <person name="Bonito G."/>
            <person name="Buee M."/>
            <person name="Carver A."/>
            <person name="Chen C."/>
            <person name="Cichocki N."/>
            <person name="Clum A."/>
            <person name="Culley D."/>
            <person name="Crous P.W."/>
            <person name="Fauchery L."/>
            <person name="Girlanda M."/>
            <person name="Hayes R."/>
            <person name="Keri Z."/>
            <person name="Labutti K."/>
            <person name="Lipzen A."/>
            <person name="Lombard V."/>
            <person name="Magnuson J."/>
            <person name="Maillard F."/>
            <person name="Morin E."/>
            <person name="Murat C."/>
            <person name="Nolan M."/>
            <person name="Ohm R."/>
            <person name="Pangilinan J."/>
            <person name="Pereira M."/>
            <person name="Perotto S."/>
            <person name="Peter M."/>
            <person name="Riley R."/>
            <person name="Sitrit Y."/>
            <person name="Stielow B."/>
            <person name="Szollosi G."/>
            <person name="Zifcakova L."/>
            <person name="Stursova M."/>
            <person name="Spatafora J.W."/>
            <person name="Tedersoo L."/>
            <person name="Vaario L.-M."/>
            <person name="Yamada A."/>
            <person name="Yan M."/>
            <person name="Wang P."/>
            <person name="Xu J."/>
            <person name="Bruns T."/>
            <person name="Baldrian P."/>
            <person name="Vilgalys R."/>
            <person name="Henrissat B."/>
            <person name="Grigoriev I.V."/>
            <person name="Hibbett D."/>
            <person name="Nagy L.G."/>
            <person name="Martin F.M."/>
        </authorList>
    </citation>
    <scope>NUCLEOTIDE SEQUENCE</scope>
    <source>
        <strain evidence="1">UH-Tt-Lm1</strain>
    </source>
</reference>
<organism evidence="1 2">
    <name type="scientific">Thelephora terrestris</name>
    <dbReference type="NCBI Taxonomy" id="56493"/>
    <lineage>
        <taxon>Eukaryota</taxon>
        <taxon>Fungi</taxon>
        <taxon>Dikarya</taxon>
        <taxon>Basidiomycota</taxon>
        <taxon>Agaricomycotina</taxon>
        <taxon>Agaricomycetes</taxon>
        <taxon>Thelephorales</taxon>
        <taxon>Thelephoraceae</taxon>
        <taxon>Thelephora</taxon>
    </lineage>
</organism>
<evidence type="ECO:0000313" key="1">
    <source>
        <dbReference type="EMBL" id="KAF9786686.1"/>
    </source>
</evidence>
<dbReference type="Gene3D" id="3.80.10.10">
    <property type="entry name" value="Ribonuclease Inhibitor"/>
    <property type="match status" value="1"/>
</dbReference>
<dbReference type="InterPro" id="IPR032675">
    <property type="entry name" value="LRR_dom_sf"/>
</dbReference>
<protein>
    <submittedName>
        <fullName evidence="1">Uncharacterized protein</fullName>
    </submittedName>
</protein>
<dbReference type="AlphaFoldDB" id="A0A9P6HGA4"/>
<name>A0A9P6HGA4_9AGAM</name>
<proteinExistence type="predicted"/>
<reference evidence="1" key="1">
    <citation type="journal article" date="2020" name="Nat. Commun.">
        <title>Large-scale genome sequencing of mycorrhizal fungi provides insights into the early evolution of symbiotic traits.</title>
        <authorList>
            <person name="Miyauchi S."/>
            <person name="Kiss E."/>
            <person name="Kuo A."/>
            <person name="Drula E."/>
            <person name="Kohler A."/>
            <person name="Sanchez-Garcia M."/>
            <person name="Morin E."/>
            <person name="Andreopoulos B."/>
            <person name="Barry K.W."/>
            <person name="Bonito G."/>
            <person name="Buee M."/>
            <person name="Carver A."/>
            <person name="Chen C."/>
            <person name="Cichocki N."/>
            <person name="Clum A."/>
            <person name="Culley D."/>
            <person name="Crous P.W."/>
            <person name="Fauchery L."/>
            <person name="Girlanda M."/>
            <person name="Hayes R.D."/>
            <person name="Keri Z."/>
            <person name="LaButti K."/>
            <person name="Lipzen A."/>
            <person name="Lombard V."/>
            <person name="Magnuson J."/>
            <person name="Maillard F."/>
            <person name="Murat C."/>
            <person name="Nolan M."/>
            <person name="Ohm R.A."/>
            <person name="Pangilinan J."/>
            <person name="Pereira M.F."/>
            <person name="Perotto S."/>
            <person name="Peter M."/>
            <person name="Pfister S."/>
            <person name="Riley R."/>
            <person name="Sitrit Y."/>
            <person name="Stielow J.B."/>
            <person name="Szollosi G."/>
            <person name="Zifcakova L."/>
            <person name="Stursova M."/>
            <person name="Spatafora J.W."/>
            <person name="Tedersoo L."/>
            <person name="Vaario L.M."/>
            <person name="Yamada A."/>
            <person name="Yan M."/>
            <person name="Wang P."/>
            <person name="Xu J."/>
            <person name="Bruns T."/>
            <person name="Baldrian P."/>
            <person name="Vilgalys R."/>
            <person name="Dunand C."/>
            <person name="Henrissat B."/>
            <person name="Grigoriev I.V."/>
            <person name="Hibbett D."/>
            <person name="Nagy L.G."/>
            <person name="Martin F.M."/>
        </authorList>
    </citation>
    <scope>NUCLEOTIDE SEQUENCE</scope>
    <source>
        <strain evidence="1">UH-Tt-Lm1</strain>
    </source>
</reference>
<dbReference type="OrthoDB" id="2595178at2759"/>